<feature type="region of interest" description="Disordered" evidence="1">
    <location>
        <begin position="70"/>
        <end position="114"/>
    </location>
</feature>
<organism evidence="2 3">
    <name type="scientific">Pandoravirus japonicus</name>
    <dbReference type="NCBI Taxonomy" id="2823154"/>
    <lineage>
        <taxon>Viruses</taxon>
        <taxon>Pandoravirus</taxon>
    </lineage>
</organism>
<proteinExistence type="predicted"/>
<evidence type="ECO:0000313" key="3">
    <source>
        <dbReference type="Proteomes" id="UP001253637"/>
    </source>
</evidence>
<evidence type="ECO:0000313" key="2">
    <source>
        <dbReference type="EMBL" id="BCU03371.1"/>
    </source>
</evidence>
<reference evidence="2" key="1">
    <citation type="submission" date="2021-04" db="EMBL/GenBank/DDBJ databases">
        <title>Draft Genome Sequence of Pandoravirus japonicus, Isolated from the Sabaishi River of Niigata, Japan.</title>
        <authorList>
            <person name="Hosokawa N."/>
            <person name="Takahashi H."/>
            <person name="Aoki K."/>
            <person name="Takemura M."/>
        </authorList>
    </citation>
    <scope>NUCLEOTIDE SEQUENCE</scope>
</reference>
<name>A0A811BSK7_9VIRU</name>
<evidence type="ECO:0000256" key="1">
    <source>
        <dbReference type="SAM" id="MobiDB-lite"/>
    </source>
</evidence>
<dbReference type="EMBL" id="LC625835">
    <property type="protein sequence ID" value="BCU03371.1"/>
    <property type="molecule type" value="Genomic_DNA"/>
</dbReference>
<sequence>MDDRPAPTSAGAERDRVAREACGIVLGDRFMCVRCATSALGRGFWPPAARFIAAPADAVCSACGQRAAPALDEDDGNAGPRYTGAPAEAPTFRATDDDGGPSGSAGDTGRAPSVPARGYVCAFM</sequence>
<protein>
    <submittedName>
        <fullName evidence="2">Uncharacterized protein</fullName>
    </submittedName>
</protein>
<accession>A0A811BSK7</accession>
<dbReference type="Proteomes" id="UP001253637">
    <property type="component" value="Segment"/>
</dbReference>